<protein>
    <submittedName>
        <fullName evidence="1">Uncharacterized protein</fullName>
    </submittedName>
</protein>
<sequence>METFNEFEKDGTKDHIIDYIDNFNINIGQARAVLSALILDDAFTNLSSCNVANLLSAIGDRLDDVANVQCQFFTEILST</sequence>
<evidence type="ECO:0000313" key="2">
    <source>
        <dbReference type="Proteomes" id="UP000242258"/>
    </source>
</evidence>
<accession>A0A1E7Q889</accession>
<keyword evidence="2" id="KW-1185">Reference proteome</keyword>
<comment type="caution">
    <text evidence="1">The sequence shown here is derived from an EMBL/GenBank/DDBJ whole genome shotgun (WGS) entry which is preliminary data.</text>
</comment>
<dbReference type="AlphaFoldDB" id="A0A1E7Q889"/>
<proteinExistence type="predicted"/>
<evidence type="ECO:0000313" key="1">
    <source>
        <dbReference type="EMBL" id="OEY70330.1"/>
    </source>
</evidence>
<name>A0A1E7Q889_9GAMM</name>
<reference evidence="2" key="1">
    <citation type="submission" date="2016-09" db="EMBL/GenBank/DDBJ databases">
        <authorList>
            <person name="Wan X."/>
            <person name="Hou S."/>
        </authorList>
    </citation>
    <scope>NUCLEOTIDE SEQUENCE [LARGE SCALE GENOMIC DNA]</scope>
    <source>
        <strain evidence="2">KH87</strain>
    </source>
</reference>
<organism evidence="1 2">
    <name type="scientific">Rheinheimera salexigens</name>
    <dbReference type="NCBI Taxonomy" id="1628148"/>
    <lineage>
        <taxon>Bacteria</taxon>
        <taxon>Pseudomonadati</taxon>
        <taxon>Pseudomonadota</taxon>
        <taxon>Gammaproteobacteria</taxon>
        <taxon>Chromatiales</taxon>
        <taxon>Chromatiaceae</taxon>
        <taxon>Rheinheimera</taxon>
    </lineage>
</organism>
<dbReference type="RefSeq" id="WP_070049884.1">
    <property type="nucleotide sequence ID" value="NZ_CBCSDO010000008.1"/>
</dbReference>
<dbReference type="STRING" id="1628148.BI198_12685"/>
<dbReference type="EMBL" id="MKEK01000001">
    <property type="protein sequence ID" value="OEY70330.1"/>
    <property type="molecule type" value="Genomic_DNA"/>
</dbReference>
<gene>
    <name evidence="1" type="ORF">BI198_12685</name>
</gene>
<dbReference type="Proteomes" id="UP000242258">
    <property type="component" value="Unassembled WGS sequence"/>
</dbReference>